<proteinExistence type="predicted"/>
<organism evidence="2 3">
    <name type="scientific">Candidatus Lloydbacteria bacterium RIFCSPLOWO2_02_FULL_51_11</name>
    <dbReference type="NCBI Taxonomy" id="1798667"/>
    <lineage>
        <taxon>Bacteria</taxon>
        <taxon>Candidatus Lloydiibacteriota</taxon>
    </lineage>
</organism>
<feature type="region of interest" description="Disordered" evidence="1">
    <location>
        <begin position="1"/>
        <end position="41"/>
    </location>
</feature>
<name>A0A1G2DNC8_9BACT</name>
<evidence type="ECO:0000313" key="2">
    <source>
        <dbReference type="EMBL" id="OGZ14348.1"/>
    </source>
</evidence>
<evidence type="ECO:0000313" key="3">
    <source>
        <dbReference type="Proteomes" id="UP000177573"/>
    </source>
</evidence>
<comment type="caution">
    <text evidence="2">The sequence shown here is derived from an EMBL/GenBank/DDBJ whole genome shotgun (WGS) entry which is preliminary data.</text>
</comment>
<dbReference type="AlphaFoldDB" id="A0A1G2DNC8"/>
<accession>A0A1G2DNC8</accession>
<gene>
    <name evidence="2" type="ORF">A3J08_02210</name>
</gene>
<sequence>MFTSSTCKHHHPAPTVRQKTTRAERSGVVRSEAKKKYDNEKTDEEIEGARIAARIAVVSRFFFGEGAFEAGGGAFEAGGGAIEAGGEGGDDFCVHGLPLLGFLEFSGVWRFFTLRVKISLFCCSK</sequence>
<reference evidence="2 3" key="1">
    <citation type="journal article" date="2016" name="Nat. Commun.">
        <title>Thousands of microbial genomes shed light on interconnected biogeochemical processes in an aquifer system.</title>
        <authorList>
            <person name="Anantharaman K."/>
            <person name="Brown C.T."/>
            <person name="Hug L.A."/>
            <person name="Sharon I."/>
            <person name="Castelle C.J."/>
            <person name="Probst A.J."/>
            <person name="Thomas B.C."/>
            <person name="Singh A."/>
            <person name="Wilkins M.J."/>
            <person name="Karaoz U."/>
            <person name="Brodie E.L."/>
            <person name="Williams K.H."/>
            <person name="Hubbard S.S."/>
            <person name="Banfield J.F."/>
        </authorList>
    </citation>
    <scope>NUCLEOTIDE SEQUENCE [LARGE SCALE GENOMIC DNA]</scope>
</reference>
<dbReference type="EMBL" id="MHLR01000030">
    <property type="protein sequence ID" value="OGZ14348.1"/>
    <property type="molecule type" value="Genomic_DNA"/>
</dbReference>
<feature type="compositionally biased region" description="Basic and acidic residues" evidence="1">
    <location>
        <begin position="21"/>
        <end position="40"/>
    </location>
</feature>
<evidence type="ECO:0000256" key="1">
    <source>
        <dbReference type="SAM" id="MobiDB-lite"/>
    </source>
</evidence>
<dbReference type="Proteomes" id="UP000177573">
    <property type="component" value="Unassembled WGS sequence"/>
</dbReference>
<protein>
    <submittedName>
        <fullName evidence="2">Uncharacterized protein</fullName>
    </submittedName>
</protein>